<dbReference type="GO" id="GO:0006355">
    <property type="term" value="P:regulation of DNA-templated transcription"/>
    <property type="evidence" value="ECO:0007669"/>
    <property type="project" value="InterPro"/>
</dbReference>
<sequence>MSDFDEFERQLSENKQERDKENRHRRRSPSRSRSRERKRRSRERRSRERRSDSKDRRHRRSRSPHREKKKIKIKKYWDVPPPGFEHITPMQYKAMQAAGQIPATALLPTMTPDGLAVTPTPVPVVGSQMTRQARRLYVGNIPFGITEESMMDFFNAQMRLGGLTQAPGNPVLAVQINQDKNFAFLEFRSVDETTQAMAFDGIIFQGQSLKIRRPHDYQPLPGMSENPSVYVPGVVSTVVPDSIHKLFIGGLPNYLNDDQVKELLTSFGPLKAFNLVKDSATGLSKGYAFCEYVDVNINDQAIAGLNGMQLADKKLLVQRASVGAKNATLTSINETPVTLQVPGLMTNPMVQMGGVPTEVLCLMNMVAPEELLDDEEYEEIVEDVRDECSKYGQVKSIEIPRPVDGLEIPGTGKIFVEFTSVFDSQKAMQALTGRKFANRVVVTKYCDPDAYHRRDFWSFSEVIRLLCWSAHHVSLPFCSFLQFISPGEIDRCLKKVAEGVEQFEDIWKKLHNAANANQKEKYESDLKKEIKKLQRLRDQIKTWVASNEIKDKRQLVENRKLIETQMERFKIVERETKTKAYSKEGLGLAQKVDPAQKEKEEVGQWLTNTIDTLNMQVDQFESEVESLSVQTRKKKGDKEQDRIEELKRMIERHRYHIRMLETILRMLDNDSIQVDAIRKIKDDVEYYLDSSQDPDFEENEFLYDDIDLEDIPQPLVATSPGHTEDEIFQHSSSTPTSTTSSSPIPPSPATCTTSVVEPLPLVAPSSVGGTLTSGSNVGVIGSNGGTSGTGNAIGSAALPRPPSGPKQNGGTSYSAVVADSMPDSALNSASQSQNSQSSSLNSSTNQPKDSGSSLLGSMTLPPSSPSPSYSESKAGGGSLLNGPHSYTQAADAIKPQDPPSSLKLMAERVAQGSGLEGELSALHISSDIFPSSTAPSGTPAAPQSALSEVSIPPSLGVCPLGPVPLSKEQLYQQAMQESAWTHMPHPSDSERIRQYLMRNPCPTLPFHHQVPPPHSDTVEFYQRLSTETLFFIFYYLEGTKAQYLAAKALKKQSWRFHTKYMMWFQRHEEPKTITDEFEQGTYIYFDYEKWGQRKKEGFTFEYRYLEDRDLQ</sequence>
<evidence type="ECO:0007829" key="28">
    <source>
        <dbReference type="PeptideAtlas" id="A0A498NA39"/>
    </source>
</evidence>
<dbReference type="GO" id="GO:2000036">
    <property type="term" value="P:regulation of stem cell population maintenance"/>
    <property type="evidence" value="ECO:0007669"/>
    <property type="project" value="UniProtKB-ARBA"/>
</dbReference>
<protein>
    <recommendedName>
        <fullName evidence="19">CCR4-NOT transcription complex subunit 3</fullName>
    </recommendedName>
    <alternativeName>
        <fullName evidence="21">CCR4-associated factor 3</fullName>
    </alternativeName>
    <alternativeName>
        <fullName evidence="18">Splicing factor U2AF 65 kDa subunit</fullName>
    </alternativeName>
    <alternativeName>
        <fullName evidence="20">U2 auxiliary factor 65 kDa subunit</fullName>
    </alternativeName>
    <alternativeName>
        <fullName evidence="17">U2 snRNP auxiliary factor large subunit</fullName>
    </alternativeName>
</protein>
<dbReference type="PANTHER" id="PTHR23326">
    <property type="entry name" value="CCR4 NOT-RELATED"/>
    <property type="match status" value="1"/>
</dbReference>
<keyword evidence="7" id="KW-0597">Phosphoprotein</keyword>
<feature type="compositionally biased region" description="Basic residues" evidence="24">
    <location>
        <begin position="23"/>
        <end position="44"/>
    </location>
</feature>
<feature type="domain" description="RRM" evidence="25">
    <location>
        <begin position="134"/>
        <end position="216"/>
    </location>
</feature>
<evidence type="ECO:0000256" key="13">
    <source>
        <dbReference type="ARBA" id="ARBA00023158"/>
    </source>
</evidence>
<comment type="caution">
    <text evidence="26">The sequence shown here is derived from an EMBL/GenBank/DDBJ whole genome shotgun (WGS) entry which is preliminary data.</text>
</comment>
<evidence type="ECO:0000256" key="1">
    <source>
        <dbReference type="ARBA" id="ARBA00004123"/>
    </source>
</evidence>
<dbReference type="GO" id="GO:0006417">
    <property type="term" value="P:regulation of translation"/>
    <property type="evidence" value="ECO:0007669"/>
    <property type="project" value="UniProtKB-KW"/>
</dbReference>
<dbReference type="NCBIfam" id="TIGR01642">
    <property type="entry name" value="U2AF_lg"/>
    <property type="match status" value="1"/>
</dbReference>
<evidence type="ECO:0000256" key="24">
    <source>
        <dbReference type="SAM" id="MobiDB-lite"/>
    </source>
</evidence>
<dbReference type="InterPro" id="IPR000504">
    <property type="entry name" value="RRM_dom"/>
</dbReference>
<evidence type="ECO:0000313" key="27">
    <source>
        <dbReference type="Proteomes" id="UP000290572"/>
    </source>
</evidence>
<dbReference type="SUPFAM" id="SSF54928">
    <property type="entry name" value="RNA-binding domain, RBD"/>
    <property type="match status" value="2"/>
</dbReference>
<evidence type="ECO:0000256" key="7">
    <source>
        <dbReference type="ARBA" id="ARBA00022553"/>
    </source>
</evidence>
<evidence type="ECO:0000256" key="14">
    <source>
        <dbReference type="ARBA" id="ARBA00023163"/>
    </source>
</evidence>
<feature type="region of interest" description="Disordered" evidence="24">
    <location>
        <begin position="1"/>
        <end position="72"/>
    </location>
</feature>
<dbReference type="GO" id="GO:0005829">
    <property type="term" value="C:cytosol"/>
    <property type="evidence" value="ECO:0007669"/>
    <property type="project" value="UniProtKB-ARBA"/>
</dbReference>
<keyword evidence="8" id="KW-0507">mRNA processing</keyword>
<evidence type="ECO:0000259" key="25">
    <source>
        <dbReference type="PROSITE" id="PS50102"/>
    </source>
</evidence>
<feature type="compositionally biased region" description="Polar residues" evidence="24">
    <location>
        <begin position="805"/>
        <end position="814"/>
    </location>
</feature>
<dbReference type="PROSITE" id="PS50102">
    <property type="entry name" value="RRM"/>
    <property type="match status" value="3"/>
</dbReference>
<dbReference type="CDD" id="cd12232">
    <property type="entry name" value="RRM3_U2AF65"/>
    <property type="match status" value="1"/>
</dbReference>
<keyword evidence="6" id="KW-0678">Repressor</keyword>
<dbReference type="InterPro" id="IPR012677">
    <property type="entry name" value="Nucleotide-bd_a/b_plait_sf"/>
</dbReference>
<keyword evidence="10" id="KW-0810">Translation regulation</keyword>
<evidence type="ECO:0000256" key="10">
    <source>
        <dbReference type="ARBA" id="ARBA00022845"/>
    </source>
</evidence>
<feature type="compositionally biased region" description="Low complexity" evidence="24">
    <location>
        <begin position="731"/>
        <end position="742"/>
    </location>
</feature>
<feature type="compositionally biased region" description="Basic and acidic residues" evidence="24">
    <location>
        <begin position="7"/>
        <end position="22"/>
    </location>
</feature>
<dbReference type="STRING" id="84645.A0A498NA39"/>
<feature type="region of interest" description="Disordered" evidence="24">
    <location>
        <begin position="714"/>
        <end position="753"/>
    </location>
</feature>
<dbReference type="FunFam" id="3.30.70.330:FF:000074">
    <property type="entry name" value="U2 snRNP auxiliary factor large subunit"/>
    <property type="match status" value="1"/>
</dbReference>
<feature type="domain" description="RRM" evidence="25">
    <location>
        <begin position="348"/>
        <end position="448"/>
    </location>
</feature>
<evidence type="ECO:0000256" key="16">
    <source>
        <dbReference type="ARBA" id="ARBA00023242"/>
    </source>
</evidence>
<keyword evidence="14" id="KW-0804">Transcription</keyword>
<dbReference type="FunFam" id="3.30.70.330:FF:000097">
    <property type="entry name" value="U2 snRNP auxiliary factor large subunit"/>
    <property type="match status" value="1"/>
</dbReference>
<dbReference type="CDD" id="cd12231">
    <property type="entry name" value="RRM2_U2AF65"/>
    <property type="match status" value="1"/>
</dbReference>
<dbReference type="FunFam" id="2.30.30.1020:FF:000002">
    <property type="entry name" value="CCR4-NOT transcription complex subunit 3"/>
    <property type="match status" value="1"/>
</dbReference>
<evidence type="ECO:0000256" key="18">
    <source>
        <dbReference type="ARBA" id="ARBA00067256"/>
    </source>
</evidence>
<proteinExistence type="evidence at protein level"/>
<evidence type="ECO:0000256" key="2">
    <source>
        <dbReference type="ARBA" id="ARBA00004201"/>
    </source>
</evidence>
<accession>A0A498NA39</accession>
<comment type="subunit">
    <text evidence="22">Component of the CCR4-NOT complex; distinct complexes seem to exist that differ in the participation of probably mutually exclusive catalytic subunits. In the complex interacts directly with CNOT2. Interacts with TIP120B and NANOS2. Interacts with EBF1. Interacts in an RNA-independent manner with BICC1 (via KH domains).</text>
</comment>
<dbReference type="CDD" id="cd12230">
    <property type="entry name" value="RRM1_U2AF65"/>
    <property type="match status" value="1"/>
</dbReference>
<dbReference type="InterPro" id="IPR006529">
    <property type="entry name" value="U2AF_lg"/>
</dbReference>
<evidence type="ECO:0000256" key="15">
    <source>
        <dbReference type="ARBA" id="ARBA00023187"/>
    </source>
</evidence>
<evidence type="ECO:0000313" key="26">
    <source>
        <dbReference type="EMBL" id="RXN28672.1"/>
    </source>
</evidence>
<keyword evidence="16" id="KW-0539">Nucleus</keyword>
<feature type="compositionally biased region" description="Basic and acidic residues" evidence="24">
    <location>
        <begin position="45"/>
        <end position="55"/>
    </location>
</feature>
<dbReference type="SMART" id="SM00360">
    <property type="entry name" value="RRM"/>
    <property type="match status" value="3"/>
</dbReference>
<dbReference type="Gene3D" id="3.30.70.330">
    <property type="match status" value="3"/>
</dbReference>
<dbReference type="GO" id="GO:0030015">
    <property type="term" value="C:CCR4-NOT core complex"/>
    <property type="evidence" value="ECO:0007669"/>
    <property type="project" value="InterPro"/>
</dbReference>
<dbReference type="GO" id="GO:0005634">
    <property type="term" value="C:nucleus"/>
    <property type="evidence" value="ECO:0007669"/>
    <property type="project" value="UniProtKB-SubCell"/>
</dbReference>
<dbReference type="AlphaFoldDB" id="A0A498NA39"/>
<evidence type="ECO:0000256" key="11">
    <source>
        <dbReference type="ARBA" id="ARBA00022884"/>
    </source>
</evidence>
<dbReference type="EMBL" id="QBIY01011857">
    <property type="protein sequence ID" value="RXN28672.1"/>
    <property type="molecule type" value="Genomic_DNA"/>
</dbReference>
<keyword evidence="9" id="KW-0677">Repeat</keyword>
<dbReference type="Pfam" id="PF00076">
    <property type="entry name" value="RRM_1"/>
    <property type="match status" value="3"/>
</dbReference>
<feature type="region of interest" description="Disordered" evidence="24">
    <location>
        <begin position="791"/>
        <end position="899"/>
    </location>
</feature>
<keyword evidence="13" id="KW-0943">RNA-mediated gene silencing</keyword>
<evidence type="ECO:0000256" key="21">
    <source>
        <dbReference type="ARBA" id="ARBA00083548"/>
    </source>
</evidence>
<dbReference type="InterPro" id="IPR007282">
    <property type="entry name" value="NOT2/3/5_C"/>
</dbReference>
<feature type="compositionally biased region" description="Basic residues" evidence="24">
    <location>
        <begin position="56"/>
        <end position="72"/>
    </location>
</feature>
<feature type="domain" description="RRM" evidence="25">
    <location>
        <begin position="244"/>
        <end position="322"/>
    </location>
</feature>
<evidence type="ECO:0000256" key="5">
    <source>
        <dbReference type="ARBA" id="ARBA00022490"/>
    </source>
</evidence>
<dbReference type="InterPro" id="IPR038635">
    <property type="entry name" value="CCR4-NOT_su2/3/5_C_sf"/>
</dbReference>
<keyword evidence="12" id="KW-0805">Transcription regulation</keyword>
<comment type="subcellular location">
    <subcellularLocation>
        <location evidence="2">Cytoplasm</location>
        <location evidence="2">P-body</location>
    </subcellularLocation>
    <subcellularLocation>
        <location evidence="1">Nucleus</location>
    </subcellularLocation>
</comment>
<dbReference type="InterPro" id="IPR040168">
    <property type="entry name" value="Not2/3/5"/>
</dbReference>
<dbReference type="GO" id="GO:0031047">
    <property type="term" value="P:regulatory ncRNA-mediated gene silencing"/>
    <property type="evidence" value="ECO:0007669"/>
    <property type="project" value="UniProtKB-KW"/>
</dbReference>
<keyword evidence="5" id="KW-0963">Cytoplasm</keyword>
<gene>
    <name evidence="26" type="ORF">ROHU_036332</name>
</gene>
<evidence type="ECO:0000256" key="23">
    <source>
        <dbReference type="PROSITE-ProRule" id="PRU00176"/>
    </source>
</evidence>
<evidence type="ECO:0000256" key="22">
    <source>
        <dbReference type="ARBA" id="ARBA00093549"/>
    </source>
</evidence>
<feature type="compositionally biased region" description="Low complexity" evidence="24">
    <location>
        <begin position="824"/>
        <end position="843"/>
    </location>
</feature>
<evidence type="ECO:0000256" key="8">
    <source>
        <dbReference type="ARBA" id="ARBA00022664"/>
    </source>
</evidence>
<dbReference type="GO" id="GO:0000932">
    <property type="term" value="C:P-body"/>
    <property type="evidence" value="ECO:0007669"/>
    <property type="project" value="UniProtKB-SubCell"/>
</dbReference>
<evidence type="ECO:0000256" key="17">
    <source>
        <dbReference type="ARBA" id="ARBA00030821"/>
    </source>
</evidence>
<name>A0A498NA39_LABRO</name>
<dbReference type="GO" id="GO:0006397">
    <property type="term" value="P:mRNA processing"/>
    <property type="evidence" value="ECO:0007669"/>
    <property type="project" value="UniProtKB-KW"/>
</dbReference>
<dbReference type="Proteomes" id="UP000290572">
    <property type="component" value="Unassembled WGS sequence"/>
</dbReference>
<keyword evidence="15" id="KW-0508">mRNA splicing</keyword>
<dbReference type="GO" id="GO:0003723">
    <property type="term" value="F:RNA binding"/>
    <property type="evidence" value="ECO:0007669"/>
    <property type="project" value="UniProtKB-UniRule"/>
</dbReference>
<reference evidence="26 27" key="1">
    <citation type="submission" date="2018-03" db="EMBL/GenBank/DDBJ databases">
        <title>Draft genome sequence of Rohu Carp (Labeo rohita).</title>
        <authorList>
            <person name="Das P."/>
            <person name="Kushwaha B."/>
            <person name="Joshi C.G."/>
            <person name="Kumar D."/>
            <person name="Nagpure N.S."/>
            <person name="Sahoo L."/>
            <person name="Das S.P."/>
            <person name="Bit A."/>
            <person name="Patnaik S."/>
            <person name="Meher P.K."/>
            <person name="Jayasankar P."/>
            <person name="Koringa P.G."/>
            <person name="Patel N.V."/>
            <person name="Hinsu A.T."/>
            <person name="Kumar R."/>
            <person name="Pandey M."/>
            <person name="Agarwal S."/>
            <person name="Srivastava S."/>
            <person name="Singh M."/>
            <person name="Iquebal M.A."/>
            <person name="Jaiswal S."/>
            <person name="Angadi U.B."/>
            <person name="Kumar N."/>
            <person name="Raza M."/>
            <person name="Shah T.M."/>
            <person name="Rai A."/>
            <person name="Jena J.K."/>
        </authorList>
    </citation>
    <scope>NUCLEOTIDE SEQUENCE [LARGE SCALE GENOMIC DNA]</scope>
    <source>
        <strain evidence="26">DASCIFA01</strain>
        <tissue evidence="26">Testis</tissue>
    </source>
</reference>
<keyword evidence="28" id="KW-1267">Proteomics identification</keyword>
<keyword evidence="27" id="KW-1185">Reference proteome</keyword>
<evidence type="ECO:0000256" key="19">
    <source>
        <dbReference type="ARBA" id="ARBA00071433"/>
    </source>
</evidence>
<keyword evidence="4" id="KW-0217">Developmental protein</keyword>
<dbReference type="InterPro" id="IPR035979">
    <property type="entry name" value="RBD_domain_sf"/>
</dbReference>
<evidence type="ECO:0000256" key="9">
    <source>
        <dbReference type="ARBA" id="ARBA00022737"/>
    </source>
</evidence>
<comment type="similarity">
    <text evidence="3">Belongs to the CNOT2/3/5 family.</text>
</comment>
<dbReference type="Pfam" id="PF04153">
    <property type="entry name" value="NOT2_3_5_C"/>
    <property type="match status" value="1"/>
</dbReference>
<feature type="compositionally biased region" description="Low complexity" evidence="24">
    <location>
        <begin position="850"/>
        <end position="872"/>
    </location>
</feature>
<evidence type="ECO:0000256" key="20">
    <source>
        <dbReference type="ARBA" id="ARBA00080865"/>
    </source>
</evidence>
<keyword evidence="11 23" id="KW-0694">RNA-binding</keyword>
<evidence type="ECO:0000256" key="3">
    <source>
        <dbReference type="ARBA" id="ARBA00007682"/>
    </source>
</evidence>
<dbReference type="Pfam" id="PF04065">
    <property type="entry name" value="Not3"/>
    <property type="match status" value="1"/>
</dbReference>
<evidence type="ECO:0000256" key="4">
    <source>
        <dbReference type="ARBA" id="ARBA00022473"/>
    </source>
</evidence>
<organism evidence="26 27">
    <name type="scientific">Labeo rohita</name>
    <name type="common">Indian major carp</name>
    <name type="synonym">Cyprinus rohita</name>
    <dbReference type="NCBI Taxonomy" id="84645"/>
    <lineage>
        <taxon>Eukaryota</taxon>
        <taxon>Metazoa</taxon>
        <taxon>Chordata</taxon>
        <taxon>Craniata</taxon>
        <taxon>Vertebrata</taxon>
        <taxon>Euteleostomi</taxon>
        <taxon>Actinopterygii</taxon>
        <taxon>Neopterygii</taxon>
        <taxon>Teleostei</taxon>
        <taxon>Ostariophysi</taxon>
        <taxon>Cypriniformes</taxon>
        <taxon>Cyprinidae</taxon>
        <taxon>Labeoninae</taxon>
        <taxon>Labeonini</taxon>
        <taxon>Labeo</taxon>
    </lineage>
</organism>
<evidence type="ECO:0000256" key="6">
    <source>
        <dbReference type="ARBA" id="ARBA00022491"/>
    </source>
</evidence>
<dbReference type="InterPro" id="IPR007207">
    <property type="entry name" value="Not_N"/>
</dbReference>
<evidence type="ECO:0000256" key="12">
    <source>
        <dbReference type="ARBA" id="ARBA00023015"/>
    </source>
</evidence>
<dbReference type="Gene3D" id="2.30.30.1020">
    <property type="entry name" value="CCR4-NOT complex subunit 2/3/5, C-terminal domain"/>
    <property type="match status" value="1"/>
</dbReference>
<dbReference type="GO" id="GO:0008380">
    <property type="term" value="P:RNA splicing"/>
    <property type="evidence" value="ECO:0007669"/>
    <property type="project" value="UniProtKB-KW"/>
</dbReference>